<dbReference type="Gene3D" id="1.25.40.420">
    <property type="match status" value="1"/>
</dbReference>
<evidence type="ECO:0000313" key="3">
    <source>
        <dbReference type="EMBL" id="CAD7577600.1"/>
    </source>
</evidence>
<dbReference type="SMART" id="SM00875">
    <property type="entry name" value="BACK"/>
    <property type="match status" value="1"/>
</dbReference>
<dbReference type="InterPro" id="IPR011705">
    <property type="entry name" value="BACK"/>
</dbReference>
<protein>
    <submittedName>
        <fullName evidence="3">(California timema) hypothetical protein</fullName>
    </submittedName>
</protein>
<dbReference type="SUPFAM" id="SSF54695">
    <property type="entry name" value="POZ domain"/>
    <property type="match status" value="1"/>
</dbReference>
<dbReference type="SMART" id="SM00225">
    <property type="entry name" value="BTB"/>
    <property type="match status" value="1"/>
</dbReference>
<evidence type="ECO:0000256" key="1">
    <source>
        <dbReference type="SAM" id="MobiDB-lite"/>
    </source>
</evidence>
<dbReference type="GO" id="GO:0005829">
    <property type="term" value="C:cytosol"/>
    <property type="evidence" value="ECO:0007669"/>
    <property type="project" value="TreeGrafter"/>
</dbReference>
<proteinExistence type="predicted"/>
<gene>
    <name evidence="3" type="ORF">TCMB3V08_LOCUS10148</name>
</gene>
<dbReference type="InterPro" id="IPR011333">
    <property type="entry name" value="SKP1/BTB/POZ_sf"/>
</dbReference>
<dbReference type="Pfam" id="PF07707">
    <property type="entry name" value="BACK"/>
    <property type="match status" value="1"/>
</dbReference>
<name>A0A7R9PC87_TIMCA</name>
<dbReference type="PANTHER" id="PTHR45774">
    <property type="entry name" value="BTB/POZ DOMAIN-CONTAINING"/>
    <property type="match status" value="1"/>
</dbReference>
<dbReference type="GO" id="GO:0022008">
    <property type="term" value="P:neurogenesis"/>
    <property type="evidence" value="ECO:0007669"/>
    <property type="project" value="TreeGrafter"/>
</dbReference>
<reference evidence="3" key="1">
    <citation type="submission" date="2020-11" db="EMBL/GenBank/DDBJ databases">
        <authorList>
            <person name="Tran Van P."/>
        </authorList>
    </citation>
    <scope>NUCLEOTIDE SEQUENCE</scope>
</reference>
<feature type="compositionally biased region" description="Polar residues" evidence="1">
    <location>
        <begin position="412"/>
        <end position="424"/>
    </location>
</feature>
<accession>A0A7R9PC87</accession>
<feature type="compositionally biased region" description="Polar residues" evidence="1">
    <location>
        <begin position="434"/>
        <end position="445"/>
    </location>
</feature>
<dbReference type="PANTHER" id="PTHR45774:SF4">
    <property type="entry name" value="AXUNDEAD, ISOFORM F"/>
    <property type="match status" value="1"/>
</dbReference>
<dbReference type="EMBL" id="OE185867">
    <property type="protein sequence ID" value="CAD7577600.1"/>
    <property type="molecule type" value="Genomic_DNA"/>
</dbReference>
<feature type="region of interest" description="Disordered" evidence="1">
    <location>
        <begin position="398"/>
        <end position="449"/>
    </location>
</feature>
<dbReference type="InterPro" id="IPR000210">
    <property type="entry name" value="BTB/POZ_dom"/>
</dbReference>
<dbReference type="PROSITE" id="PS50097">
    <property type="entry name" value="BTB"/>
    <property type="match status" value="1"/>
</dbReference>
<sequence length="471" mass="53259">MASDVTINLIKCYVMAGTGSKYAKLQMVRIELPLQLAGLDPSLAARGTVGVRNFSHRILVGPKLLHILRDQESGYRIIKPSAWDSLFNSEADSDVIFLVGLNSELFRFPGHRDVLAAANPVFRAMLQGTFANEDVITINDVDDRAFDKLLRYMYREDVLLQSVATALSTLQAANKYMCDGLVHTCIEYLDLHLDTTTVIDVYQVVNMYASNCTPSAPPLCDDHMLSSTSYGQHFTESNVQVDVDYYNALLHNCLQFIDVHAEKVFQQENIEDLDLKTLTQIAYRDTLGLKSEVTLFKALERWSDHECKRQRLKLSPENRRTVLGRKALYSVRYVLMSSEDFFSGPMQLLDEEDARFILALILNHANIPNSTHNLREMLPRLRSSRAKPEEKFIMLSQRSTTTDKTSGESTTQSNCTKNGNTMFSKRNARKECNKTQTKNSSTNKGGSELKKRSKCSCVAEYIFCVLSCLFD</sequence>
<dbReference type="AlphaFoldDB" id="A0A7R9PC87"/>
<feature type="domain" description="BTB" evidence="2">
    <location>
        <begin position="93"/>
        <end position="162"/>
    </location>
</feature>
<feature type="compositionally biased region" description="Low complexity" evidence="1">
    <location>
        <begin position="399"/>
        <end position="411"/>
    </location>
</feature>
<organism evidence="3">
    <name type="scientific">Timema californicum</name>
    <name type="common">California timema</name>
    <name type="synonym">Walking stick</name>
    <dbReference type="NCBI Taxonomy" id="61474"/>
    <lineage>
        <taxon>Eukaryota</taxon>
        <taxon>Metazoa</taxon>
        <taxon>Ecdysozoa</taxon>
        <taxon>Arthropoda</taxon>
        <taxon>Hexapoda</taxon>
        <taxon>Insecta</taxon>
        <taxon>Pterygota</taxon>
        <taxon>Neoptera</taxon>
        <taxon>Polyneoptera</taxon>
        <taxon>Phasmatodea</taxon>
        <taxon>Timematodea</taxon>
        <taxon>Timematoidea</taxon>
        <taxon>Timematidae</taxon>
        <taxon>Timema</taxon>
    </lineage>
</organism>
<dbReference type="Pfam" id="PF00651">
    <property type="entry name" value="BTB"/>
    <property type="match status" value="1"/>
</dbReference>
<evidence type="ECO:0000259" key="2">
    <source>
        <dbReference type="PROSITE" id="PS50097"/>
    </source>
</evidence>
<dbReference type="Gene3D" id="3.30.710.10">
    <property type="entry name" value="Potassium Channel Kv1.1, Chain A"/>
    <property type="match status" value="1"/>
</dbReference>